<sequence precursor="true">MNRFFWLTLLVASTTLCTPQLSHAQFETLVRHLPEGANTLVLFNMEKILASPLAVQRKWAENQENMFESGILFIPPQTQQLVMASETDFELMQPHWNASVVNLSDEPSMLTVSERYDGSIDEIGGQEAAVLSNNTYVVKFGKFIAGMMYPADRQKAARWVEEAYANTGRKPLGEYLQQAEGYADNNKTPIIMAMDFENLLSKTLIRQRLDGMKSLQGQKVDLDQLAATLATIRGAMLGINVTDRVFGAIKIDFGQDVTFMEPYAKALLLESLGHHGAMIQEFNDWKLEVTGKEILLKGSLQQSGVQRLFSLLDTPQSLHAMVSSASSSTGSDPASKQELVAQATKQYFHAIQLLVTDLSNEDEKHDTYTTGLEAMWYQRYAAKIDALPILHVDPVMIKFATQVSATLRQSQNAMRSVGIQTASQVLSAPDAQVYNYRTATGPWGGYGYRYAYNPRASARATATQDMDIAQQAKIKGYATANNLMQQITVAMADMRREMTEKYNVEF</sequence>
<protein>
    <submittedName>
        <fullName evidence="2">Uncharacterized protein</fullName>
    </submittedName>
</protein>
<dbReference type="RefSeq" id="WP_146525972.1">
    <property type="nucleotide sequence ID" value="NZ_SJPV01000003.1"/>
</dbReference>
<proteinExistence type="predicted"/>
<dbReference type="EMBL" id="SJPV01000003">
    <property type="protein sequence ID" value="TWU39255.1"/>
    <property type="molecule type" value="Genomic_DNA"/>
</dbReference>
<reference evidence="2 3" key="1">
    <citation type="submission" date="2019-02" db="EMBL/GenBank/DDBJ databases">
        <title>Deep-cultivation of Planctomycetes and their phenomic and genomic characterization uncovers novel biology.</title>
        <authorList>
            <person name="Wiegand S."/>
            <person name="Jogler M."/>
            <person name="Boedeker C."/>
            <person name="Pinto D."/>
            <person name="Vollmers J."/>
            <person name="Rivas-Marin E."/>
            <person name="Kohn T."/>
            <person name="Peeters S.H."/>
            <person name="Heuer A."/>
            <person name="Rast P."/>
            <person name="Oberbeckmann S."/>
            <person name="Bunk B."/>
            <person name="Jeske O."/>
            <person name="Meyerdierks A."/>
            <person name="Storesund J.E."/>
            <person name="Kallscheuer N."/>
            <person name="Luecker S."/>
            <person name="Lage O.M."/>
            <person name="Pohl T."/>
            <person name="Merkel B.J."/>
            <person name="Hornburger P."/>
            <person name="Mueller R.-W."/>
            <person name="Bruemmer F."/>
            <person name="Labrenz M."/>
            <person name="Spormann A.M."/>
            <person name="Op Den Camp H."/>
            <person name="Overmann J."/>
            <person name="Amann R."/>
            <person name="Jetten M.S.M."/>
            <person name="Mascher T."/>
            <person name="Medema M.H."/>
            <person name="Devos D.P."/>
            <person name="Kaster A.-K."/>
            <person name="Ovreas L."/>
            <person name="Rohde M."/>
            <person name="Galperin M.Y."/>
            <person name="Jogler C."/>
        </authorList>
    </citation>
    <scope>NUCLEOTIDE SEQUENCE [LARGE SCALE GENOMIC DNA]</scope>
    <source>
        <strain evidence="2 3">Poly41</strain>
    </source>
</reference>
<evidence type="ECO:0000313" key="2">
    <source>
        <dbReference type="EMBL" id="TWU39255.1"/>
    </source>
</evidence>
<keyword evidence="3" id="KW-1185">Reference proteome</keyword>
<dbReference type="AlphaFoldDB" id="A0A5C6DSK1"/>
<accession>A0A5C6DSK1</accession>
<keyword evidence="1" id="KW-0732">Signal</keyword>
<dbReference type="OrthoDB" id="258179at2"/>
<feature type="chain" id="PRO_5022817866" evidence="1">
    <location>
        <begin position="25"/>
        <end position="506"/>
    </location>
</feature>
<dbReference type="Proteomes" id="UP000319143">
    <property type="component" value="Unassembled WGS sequence"/>
</dbReference>
<evidence type="ECO:0000313" key="3">
    <source>
        <dbReference type="Proteomes" id="UP000319143"/>
    </source>
</evidence>
<name>A0A5C6DSK1_9BACT</name>
<gene>
    <name evidence="2" type="ORF">Poly41_20770</name>
</gene>
<evidence type="ECO:0000256" key="1">
    <source>
        <dbReference type="SAM" id="SignalP"/>
    </source>
</evidence>
<organism evidence="2 3">
    <name type="scientific">Novipirellula artificiosorum</name>
    <dbReference type="NCBI Taxonomy" id="2528016"/>
    <lineage>
        <taxon>Bacteria</taxon>
        <taxon>Pseudomonadati</taxon>
        <taxon>Planctomycetota</taxon>
        <taxon>Planctomycetia</taxon>
        <taxon>Pirellulales</taxon>
        <taxon>Pirellulaceae</taxon>
        <taxon>Novipirellula</taxon>
    </lineage>
</organism>
<comment type="caution">
    <text evidence="2">The sequence shown here is derived from an EMBL/GenBank/DDBJ whole genome shotgun (WGS) entry which is preliminary data.</text>
</comment>
<feature type="signal peptide" evidence="1">
    <location>
        <begin position="1"/>
        <end position="24"/>
    </location>
</feature>